<feature type="region of interest" description="Disordered" evidence="7">
    <location>
        <begin position="617"/>
        <end position="640"/>
    </location>
</feature>
<dbReference type="PANTHER" id="PTHR10252">
    <property type="entry name" value="HISTONE-LIKE TRANSCRIPTION FACTOR CCAAT-RELATED"/>
    <property type="match status" value="1"/>
</dbReference>
<reference evidence="11 12" key="1">
    <citation type="journal article" date="2011" name="J. Gen. Appl. Microbiol.">
        <title>Draft genome sequencing of the enigmatic basidiomycete Mixia osmundae.</title>
        <authorList>
            <person name="Nishida H."/>
            <person name="Nagatsuka Y."/>
            <person name="Sugiyama J."/>
        </authorList>
    </citation>
    <scope>NUCLEOTIDE SEQUENCE [LARGE SCALE GENOMIC DNA]</scope>
    <source>
        <strain evidence="12">CBS 9802 / IAM 14324 / JCM 22182 / KY 12970</strain>
    </source>
</reference>
<feature type="compositionally biased region" description="Basic and acidic residues" evidence="7">
    <location>
        <begin position="18"/>
        <end position="30"/>
    </location>
</feature>
<dbReference type="HOGENOM" id="CLU_332055_0_0_1"/>
<dbReference type="OrthoDB" id="636685at2759"/>
<evidence type="ECO:0000256" key="1">
    <source>
        <dbReference type="ARBA" id="ARBA00004123"/>
    </source>
</evidence>
<keyword evidence="4 8" id="KW-1133">Transmembrane helix</keyword>
<feature type="compositionally biased region" description="Basic and acidic residues" evidence="7">
    <location>
        <begin position="427"/>
        <end position="443"/>
    </location>
</feature>
<dbReference type="GO" id="GO:0016020">
    <property type="term" value="C:membrane"/>
    <property type="evidence" value="ECO:0007669"/>
    <property type="project" value="UniProtKB-SubCell"/>
</dbReference>
<dbReference type="PANTHER" id="PTHR10252:SF54">
    <property type="entry name" value="CHROMATIN ACCESSIBILITY COMPLEX PROTEIN 1"/>
    <property type="match status" value="1"/>
</dbReference>
<feature type="transmembrane region" description="Helical" evidence="8">
    <location>
        <begin position="167"/>
        <end position="186"/>
    </location>
</feature>
<accession>G7DUX6</accession>
<feature type="transmembrane region" description="Helical" evidence="8">
    <location>
        <begin position="291"/>
        <end position="309"/>
    </location>
</feature>
<evidence type="ECO:0000259" key="9">
    <source>
        <dbReference type="Pfam" id="PF00808"/>
    </source>
</evidence>
<dbReference type="InParanoid" id="G7DUX6"/>
<proteinExistence type="predicted"/>
<feature type="transmembrane region" description="Helical" evidence="8">
    <location>
        <begin position="108"/>
        <end position="131"/>
    </location>
</feature>
<keyword evidence="3 8" id="KW-0812">Transmembrane</keyword>
<feature type="transmembrane region" description="Helical" evidence="8">
    <location>
        <begin position="206"/>
        <end position="224"/>
    </location>
</feature>
<dbReference type="InterPro" id="IPR003958">
    <property type="entry name" value="CBFA_NFYB_domain"/>
</dbReference>
<feature type="transmembrane region" description="Helical" evidence="8">
    <location>
        <begin position="487"/>
        <end position="509"/>
    </location>
</feature>
<dbReference type="Proteomes" id="UP000009131">
    <property type="component" value="Unassembled WGS sequence"/>
</dbReference>
<organism evidence="11 12">
    <name type="scientific">Mixia osmundae (strain CBS 9802 / IAM 14324 / JCM 22182 / KY 12970)</name>
    <dbReference type="NCBI Taxonomy" id="764103"/>
    <lineage>
        <taxon>Eukaryota</taxon>
        <taxon>Fungi</taxon>
        <taxon>Dikarya</taxon>
        <taxon>Basidiomycota</taxon>
        <taxon>Pucciniomycotina</taxon>
        <taxon>Mixiomycetes</taxon>
        <taxon>Mixiales</taxon>
        <taxon>Mixiaceae</taxon>
        <taxon>Mixia</taxon>
    </lineage>
</organism>
<protein>
    <recommendedName>
        <fullName evidence="13">Transcription factor CBF/NF-Y/archaeal histone domain-containing protein</fullName>
    </recommendedName>
</protein>
<keyword evidence="5 8" id="KW-0472">Membrane</keyword>
<name>G7DUX6_MIXOS</name>
<feature type="domain" description="Amino acid transporter transmembrane" evidence="10">
    <location>
        <begin position="340"/>
        <end position="512"/>
    </location>
</feature>
<feature type="region of interest" description="Disordered" evidence="7">
    <location>
        <begin position="1"/>
        <end position="82"/>
    </location>
</feature>
<reference evidence="11 12" key="2">
    <citation type="journal article" date="2012" name="Open Biol.">
        <title>Characteristics of nucleosomes and linker DNA regions on the genome of the basidiomycete Mixia osmundae revealed by mono- and dinucleosome mapping.</title>
        <authorList>
            <person name="Nishida H."/>
            <person name="Kondo S."/>
            <person name="Matsumoto T."/>
            <person name="Suzuki Y."/>
            <person name="Yoshikawa H."/>
            <person name="Taylor T.D."/>
            <person name="Sugiyama J."/>
        </authorList>
    </citation>
    <scope>NUCLEOTIDE SEQUENCE [LARGE SCALE GENOMIC DNA]</scope>
    <source>
        <strain evidence="12">CBS 9802 / IAM 14324 / JCM 22182 / KY 12970</strain>
    </source>
</reference>
<evidence type="ECO:0000313" key="11">
    <source>
        <dbReference type="EMBL" id="GAA94386.1"/>
    </source>
</evidence>
<feature type="transmembrane region" description="Helical" evidence="8">
    <location>
        <begin position="382"/>
        <end position="404"/>
    </location>
</feature>
<evidence type="ECO:0000256" key="4">
    <source>
        <dbReference type="ARBA" id="ARBA00022989"/>
    </source>
</evidence>
<feature type="compositionally biased region" description="Acidic residues" evidence="7">
    <location>
        <begin position="32"/>
        <end position="55"/>
    </location>
</feature>
<dbReference type="eggNOG" id="KOG1657">
    <property type="taxonomic scope" value="Eukaryota"/>
</dbReference>
<dbReference type="GO" id="GO:0046982">
    <property type="term" value="F:protein heterodimerization activity"/>
    <property type="evidence" value="ECO:0007669"/>
    <property type="project" value="InterPro"/>
</dbReference>
<dbReference type="Pfam" id="PF00808">
    <property type="entry name" value="CBFD_NFYB_HMF"/>
    <property type="match status" value="1"/>
</dbReference>
<dbReference type="SUPFAM" id="SSF47113">
    <property type="entry name" value="Histone-fold"/>
    <property type="match status" value="1"/>
</dbReference>
<dbReference type="EMBL" id="BABT02000032">
    <property type="protein sequence ID" value="GAA94386.1"/>
    <property type="molecule type" value="Genomic_DNA"/>
</dbReference>
<feature type="region of interest" description="Disordered" evidence="7">
    <location>
        <begin position="671"/>
        <end position="696"/>
    </location>
</feature>
<keyword evidence="12" id="KW-1185">Reference proteome</keyword>
<evidence type="ECO:0000256" key="2">
    <source>
        <dbReference type="ARBA" id="ARBA00004370"/>
    </source>
</evidence>
<feature type="transmembrane region" description="Helical" evidence="8">
    <location>
        <begin position="551"/>
        <end position="570"/>
    </location>
</feature>
<evidence type="ECO:0000259" key="10">
    <source>
        <dbReference type="Pfam" id="PF01490"/>
    </source>
</evidence>
<dbReference type="CDD" id="cd23645">
    <property type="entry name" value="HFD_Dpb3-like"/>
    <property type="match status" value="1"/>
</dbReference>
<evidence type="ECO:0000256" key="5">
    <source>
        <dbReference type="ARBA" id="ARBA00023136"/>
    </source>
</evidence>
<dbReference type="AlphaFoldDB" id="G7DUX6"/>
<evidence type="ECO:0000256" key="6">
    <source>
        <dbReference type="ARBA" id="ARBA00023242"/>
    </source>
</evidence>
<dbReference type="GO" id="GO:0006261">
    <property type="term" value="P:DNA-templated DNA replication"/>
    <property type="evidence" value="ECO:0007669"/>
    <property type="project" value="TreeGrafter"/>
</dbReference>
<comment type="subcellular location">
    <subcellularLocation>
        <location evidence="2">Membrane</location>
    </subcellularLocation>
    <subcellularLocation>
        <location evidence="1">Nucleus</location>
    </subcellularLocation>
</comment>
<evidence type="ECO:0008006" key="13">
    <source>
        <dbReference type="Google" id="ProtNLM"/>
    </source>
</evidence>
<feature type="region of interest" description="Disordered" evidence="7">
    <location>
        <begin position="420"/>
        <end position="447"/>
    </location>
</feature>
<comment type="caution">
    <text evidence="11">The sequence shown here is derived from an EMBL/GenBank/DDBJ whole genome shotgun (WGS) entry which is preliminary data.</text>
</comment>
<dbReference type="InterPro" id="IPR013057">
    <property type="entry name" value="AA_transpt_TM"/>
</dbReference>
<evidence type="ECO:0000256" key="3">
    <source>
        <dbReference type="ARBA" id="ARBA00022692"/>
    </source>
</evidence>
<feature type="transmembrane region" description="Helical" evidence="8">
    <location>
        <begin position="451"/>
        <end position="471"/>
    </location>
</feature>
<sequence>MSIAVQPGLQEWDETDDTPQHEQHEPRWGELSESEEEEEGEETDQLEISSQDDVEDHIAARNGRRQGYGGRDAEEGDAPSDQGTGFVEVVAGIASASISPAPLLMAHAFYLTGLPLGIPALYITAALYWLARITLDVQARYVGARTYSRLAHSVFPTAYGGHVIGQLLVNATILFVAGGRAVVALMSATDIFCQFFPHKLPTLARIIVPFVITLIFLIPAASAPRRPFLSEKSFPVLTRLPLLSNALWLLVLFLIGVRAKRIDWDDPDTIALPPDDHGDGLLRHEVMGTSVWAGIAIMVFAVGSPRNLVMQYHRTRRDMFAKPNSKAVKLAQRHKAEAAGFIGIGVATAVHMGWGLVGYLGIPRGGSKGDIFSLLPRRDGWIIFARVLILLTLMLNLPSIIAPARDALVRLTRMPFAPHGHTGQHHLVPEEDASTHEASEGRRRQATPKTWDVRLAIAAVWLSAATASAALREAAPGEAALGNAAEIIGWAGTTTLSYILPSLFFIVLFHIRKARHIFVSDPAAIAQDTLLLRKEYQLQKRLSGRRIWQDLGSFGLLMPLGLVIIIRGAIAVTCSRNAKRAAPSTIWQASMSDEYIAAPTSSAAAYTPQYSGPVTISSESARPEYHASATAPSREPASYSSPLVPTYVAPTADSAAATAYEAQPQLPQQIAVPTLPATSTADRSKGKARARVQSAQSTAATGTSVLPVARVTKIIKADKDISICSKEAVYLISVATEFFIKKLTEAASTTARLEKRKFVQYKDLATTVANSDEYFFLEQIIPQQVSLSTALAKRQAQFGVPPPAVHAAPVPLAGENGIDLSTQTSERGSVDLPDVPIANGDTYADRAESGSEIEDDAMRLDG</sequence>
<evidence type="ECO:0000313" key="12">
    <source>
        <dbReference type="Proteomes" id="UP000009131"/>
    </source>
</evidence>
<evidence type="ECO:0000256" key="8">
    <source>
        <dbReference type="SAM" id="Phobius"/>
    </source>
</evidence>
<feature type="transmembrane region" description="Helical" evidence="8">
    <location>
        <begin position="236"/>
        <end position="257"/>
    </location>
</feature>
<dbReference type="Gene3D" id="1.10.20.10">
    <property type="entry name" value="Histone, subunit A"/>
    <property type="match status" value="1"/>
</dbReference>
<keyword evidence="6" id="KW-0539">Nucleus</keyword>
<evidence type="ECO:0000256" key="7">
    <source>
        <dbReference type="SAM" id="MobiDB-lite"/>
    </source>
</evidence>
<feature type="transmembrane region" description="Helical" evidence="8">
    <location>
        <begin position="338"/>
        <end position="362"/>
    </location>
</feature>
<dbReference type="InterPro" id="IPR050568">
    <property type="entry name" value="Transcr_DNA_Rep_Reg"/>
</dbReference>
<feature type="region of interest" description="Disordered" evidence="7">
    <location>
        <begin position="815"/>
        <end position="862"/>
    </location>
</feature>
<dbReference type="Pfam" id="PF01490">
    <property type="entry name" value="Aa_trans"/>
    <property type="match status" value="1"/>
</dbReference>
<gene>
    <name evidence="11" type="primary">Mo01037</name>
    <name evidence="11" type="ORF">E5Q_01037</name>
</gene>
<dbReference type="GO" id="GO:0008623">
    <property type="term" value="C:CHRAC"/>
    <property type="evidence" value="ECO:0007669"/>
    <property type="project" value="TreeGrafter"/>
</dbReference>
<feature type="domain" description="Transcription factor CBF/NF-Y/archaeal histone" evidence="9">
    <location>
        <begin position="706"/>
        <end position="766"/>
    </location>
</feature>
<dbReference type="InterPro" id="IPR009072">
    <property type="entry name" value="Histone-fold"/>
</dbReference>